<dbReference type="Proteomes" id="UP000249467">
    <property type="component" value="Unassembled WGS sequence"/>
</dbReference>
<name>A0A2W4WGW4_9CYAN</name>
<dbReference type="SUPFAM" id="SSF143120">
    <property type="entry name" value="YefM-like"/>
    <property type="match status" value="1"/>
</dbReference>
<accession>A0A2W4WGW4</accession>
<dbReference type="PANTHER" id="PTHR33713:SF6">
    <property type="entry name" value="ANTITOXIN YEFM"/>
    <property type="match status" value="1"/>
</dbReference>
<dbReference type="Pfam" id="PF02604">
    <property type="entry name" value="PhdYeFM_antitox"/>
    <property type="match status" value="1"/>
</dbReference>
<reference evidence="3 4" key="1">
    <citation type="submission" date="2018-04" db="EMBL/GenBank/DDBJ databases">
        <authorList>
            <person name="Go L.Y."/>
            <person name="Mitchell J.A."/>
        </authorList>
    </citation>
    <scope>NUCLEOTIDE SEQUENCE [LARGE SCALE GENOMIC DNA]</scope>
    <source>
        <strain evidence="3">ULC066bin1</strain>
    </source>
</reference>
<dbReference type="Gene3D" id="3.40.1620.10">
    <property type="entry name" value="YefM-like domain"/>
    <property type="match status" value="1"/>
</dbReference>
<sequence length="83" mass="9424">MNAVTYTYVRNNLAKTLEKVCDDHDPVIVTRQNQNSVVIMSLEDYEALAETAYLLRSPKNAQRLIRAIADLESGKGKERELVE</sequence>
<dbReference type="PANTHER" id="PTHR33713">
    <property type="entry name" value="ANTITOXIN YAFN-RELATED"/>
    <property type="match status" value="1"/>
</dbReference>
<dbReference type="Gene3D" id="6.10.250.330">
    <property type="match status" value="1"/>
</dbReference>
<dbReference type="AlphaFoldDB" id="A0A2W4WGW4"/>
<evidence type="ECO:0000256" key="2">
    <source>
        <dbReference type="RuleBase" id="RU362080"/>
    </source>
</evidence>
<dbReference type="InterPro" id="IPR006442">
    <property type="entry name" value="Antitoxin_Phd/YefM"/>
</dbReference>
<organism evidence="3 4">
    <name type="scientific">Pseudanabaena frigida</name>
    <dbReference type="NCBI Taxonomy" id="945775"/>
    <lineage>
        <taxon>Bacteria</taxon>
        <taxon>Bacillati</taxon>
        <taxon>Cyanobacteriota</taxon>
        <taxon>Cyanophyceae</taxon>
        <taxon>Pseudanabaenales</taxon>
        <taxon>Pseudanabaenaceae</taxon>
        <taxon>Pseudanabaena</taxon>
    </lineage>
</organism>
<gene>
    <name evidence="3" type="ORF">DCF19_10645</name>
</gene>
<evidence type="ECO:0000256" key="1">
    <source>
        <dbReference type="ARBA" id="ARBA00009981"/>
    </source>
</evidence>
<proteinExistence type="inferred from homology"/>
<dbReference type="EMBL" id="QBML01000012">
    <property type="protein sequence ID" value="PZO41179.1"/>
    <property type="molecule type" value="Genomic_DNA"/>
</dbReference>
<protein>
    <recommendedName>
        <fullName evidence="2">Antitoxin</fullName>
    </recommendedName>
</protein>
<dbReference type="InterPro" id="IPR051405">
    <property type="entry name" value="phD/YefM_antitoxin"/>
</dbReference>
<dbReference type="InterPro" id="IPR036165">
    <property type="entry name" value="YefM-like_sf"/>
</dbReference>
<comment type="function">
    <text evidence="2">Antitoxin component of a type II toxin-antitoxin (TA) system.</text>
</comment>
<dbReference type="NCBIfam" id="TIGR01552">
    <property type="entry name" value="phd_fam"/>
    <property type="match status" value="1"/>
</dbReference>
<evidence type="ECO:0000313" key="4">
    <source>
        <dbReference type="Proteomes" id="UP000249467"/>
    </source>
</evidence>
<comment type="similarity">
    <text evidence="1 2">Belongs to the phD/YefM antitoxin family.</text>
</comment>
<evidence type="ECO:0000313" key="3">
    <source>
        <dbReference type="EMBL" id="PZO41179.1"/>
    </source>
</evidence>
<comment type="caution">
    <text evidence="3">The sequence shown here is derived from an EMBL/GenBank/DDBJ whole genome shotgun (WGS) entry which is preliminary data.</text>
</comment>
<reference evidence="3 4" key="2">
    <citation type="submission" date="2018-06" db="EMBL/GenBank/DDBJ databases">
        <title>Metagenomic assembly of (sub)arctic Cyanobacteria and their associated microbiome from non-axenic cultures.</title>
        <authorList>
            <person name="Baurain D."/>
        </authorList>
    </citation>
    <scope>NUCLEOTIDE SEQUENCE [LARGE SCALE GENOMIC DNA]</scope>
    <source>
        <strain evidence="3">ULC066bin1</strain>
    </source>
</reference>